<evidence type="ECO:0000256" key="2">
    <source>
        <dbReference type="ARBA" id="ARBA00009836"/>
    </source>
</evidence>
<dbReference type="InterPro" id="IPR042081">
    <property type="entry name" value="RNA_2'-PTrans_C"/>
</dbReference>
<evidence type="ECO:0000256" key="1">
    <source>
        <dbReference type="ARBA" id="ARBA00003343"/>
    </source>
</evidence>
<dbReference type="EC" id="2.7.1.160" evidence="3"/>
<keyword evidence="8" id="KW-1185">Reference proteome</keyword>
<dbReference type="InterPro" id="IPR002745">
    <property type="entry name" value="Ptrans_KptA/Tpt1"/>
</dbReference>
<evidence type="ECO:0000256" key="5">
    <source>
        <dbReference type="ARBA" id="ARBA00023027"/>
    </source>
</evidence>
<comment type="catalytic activity">
    <reaction evidence="6">
        <text>2'-phospho-[ligated tRNA] + NAD(+) = mature tRNA + ADP-alpha-D-ribose 1'',2''-cyclic phosphate + nicotinamide</text>
        <dbReference type="Rhea" id="RHEA:23324"/>
        <dbReference type="Rhea" id="RHEA-COMP:11106"/>
        <dbReference type="Rhea" id="RHEA-COMP:11107"/>
        <dbReference type="ChEBI" id="CHEBI:17154"/>
        <dbReference type="ChEBI" id="CHEBI:57540"/>
        <dbReference type="ChEBI" id="CHEBI:76596"/>
        <dbReference type="ChEBI" id="CHEBI:82883"/>
        <dbReference type="ChEBI" id="CHEBI:85027"/>
        <dbReference type="EC" id="2.7.1.160"/>
    </reaction>
</comment>
<dbReference type="PANTHER" id="PTHR12684:SF2">
    <property type="entry name" value="TRNA 2'-PHOSPHOTRANSFERASE 1"/>
    <property type="match status" value="1"/>
</dbReference>
<evidence type="ECO:0000256" key="6">
    <source>
        <dbReference type="ARBA" id="ARBA00047949"/>
    </source>
</evidence>
<dbReference type="Pfam" id="PF01885">
    <property type="entry name" value="PTS_2-RNA"/>
    <property type="match status" value="1"/>
</dbReference>
<evidence type="ECO:0000313" key="9">
    <source>
        <dbReference type="RefSeq" id="XP_035829468.1"/>
    </source>
</evidence>
<dbReference type="Proteomes" id="UP000694888">
    <property type="component" value="Unplaced"/>
</dbReference>
<organism evidence="8 9">
    <name type="scientific">Aplysia californica</name>
    <name type="common">California sea hare</name>
    <dbReference type="NCBI Taxonomy" id="6500"/>
    <lineage>
        <taxon>Eukaryota</taxon>
        <taxon>Metazoa</taxon>
        <taxon>Spiralia</taxon>
        <taxon>Lophotrochozoa</taxon>
        <taxon>Mollusca</taxon>
        <taxon>Gastropoda</taxon>
        <taxon>Heterobranchia</taxon>
        <taxon>Euthyneura</taxon>
        <taxon>Tectipleura</taxon>
        <taxon>Aplysiida</taxon>
        <taxon>Aplysioidea</taxon>
        <taxon>Aplysiidae</taxon>
        <taxon>Aplysia</taxon>
    </lineage>
</organism>
<evidence type="ECO:0000256" key="3">
    <source>
        <dbReference type="ARBA" id="ARBA00012007"/>
    </source>
</evidence>
<dbReference type="GeneID" id="101847084"/>
<keyword evidence="4" id="KW-0808">Transferase</keyword>
<dbReference type="PANTHER" id="PTHR12684">
    <property type="entry name" value="PUTATIVE PHOSPHOTRANSFERASE"/>
    <property type="match status" value="1"/>
</dbReference>
<sequence length="233" mass="25761">MKGGFLYVDDLLRHQDFRDTTIEQIQQIVDTNDKQRFTLETDNDTGRLKIRANQGHTMQIDELELKPIVNAEEFPVVVHGTYEKNVDKILTEGLKPMGRNHVHFAAGEPGQDGVISGMRTSCTVAIYLNLQRAVDGGLKFYQSANNVILCPGDQNGVISPVYFDKIKNRRSGKTHCVHTPGQGDPDETSAAGVECAAPHSPETSVVASATVTADDLAEEMDRQKKAKKKNKRK</sequence>
<feature type="region of interest" description="Disordered" evidence="7">
    <location>
        <begin position="172"/>
        <end position="207"/>
    </location>
</feature>
<evidence type="ECO:0000256" key="7">
    <source>
        <dbReference type="SAM" id="MobiDB-lite"/>
    </source>
</evidence>
<keyword evidence="5" id="KW-0520">NAD</keyword>
<accession>A0ABM1W475</accession>
<protein>
    <recommendedName>
        <fullName evidence="3">2'-phosphotransferase</fullName>
        <ecNumber evidence="3">2.7.1.160</ecNumber>
    </recommendedName>
</protein>
<comment type="function">
    <text evidence="1">Catalyzes the last step of tRNA splicing, the transfer of the splice junction 2'-phosphate from ligated tRNA to NAD to produce ADP-ribose 1''-2'' cyclic phosphate.</text>
</comment>
<name>A0ABM1W475_APLCA</name>
<dbReference type="RefSeq" id="XP_035829468.1">
    <property type="nucleotide sequence ID" value="XM_035973575.1"/>
</dbReference>
<gene>
    <name evidence="9" type="primary">LOC101847084</name>
</gene>
<dbReference type="SUPFAM" id="SSF56399">
    <property type="entry name" value="ADP-ribosylation"/>
    <property type="match status" value="1"/>
</dbReference>
<dbReference type="InterPro" id="IPR042080">
    <property type="entry name" value="RNA_2'-PTrans_N"/>
</dbReference>
<dbReference type="Gene3D" id="3.20.170.30">
    <property type="match status" value="1"/>
</dbReference>
<evidence type="ECO:0000256" key="4">
    <source>
        <dbReference type="ARBA" id="ARBA00022679"/>
    </source>
</evidence>
<comment type="similarity">
    <text evidence="2">Belongs to the KptA/TPT1 family.</text>
</comment>
<proteinExistence type="inferred from homology"/>
<reference evidence="9" key="1">
    <citation type="submission" date="2025-08" db="UniProtKB">
        <authorList>
            <consortium name="RefSeq"/>
        </authorList>
    </citation>
    <scope>IDENTIFICATION</scope>
</reference>
<evidence type="ECO:0000313" key="8">
    <source>
        <dbReference type="Proteomes" id="UP000694888"/>
    </source>
</evidence>
<dbReference type="Gene3D" id="1.10.10.970">
    <property type="entry name" value="RNA 2'-phosphotransferase, Tpt1/KptA family, N-terminal domain"/>
    <property type="match status" value="1"/>
</dbReference>